<dbReference type="Pfam" id="PF10604">
    <property type="entry name" value="Polyketide_cyc2"/>
    <property type="match status" value="1"/>
</dbReference>
<organism evidence="1 2">
    <name type="scientific">Neisseria canis</name>
    <dbReference type="NCBI Taxonomy" id="493"/>
    <lineage>
        <taxon>Bacteria</taxon>
        <taxon>Pseudomonadati</taxon>
        <taxon>Pseudomonadota</taxon>
        <taxon>Betaproteobacteria</taxon>
        <taxon>Neisseriales</taxon>
        <taxon>Neisseriaceae</taxon>
        <taxon>Neisseria</taxon>
    </lineage>
</organism>
<dbReference type="Gene3D" id="3.30.530.20">
    <property type="match status" value="1"/>
</dbReference>
<dbReference type="EMBL" id="LR134313">
    <property type="protein sequence ID" value="VEF00663.1"/>
    <property type="molecule type" value="Genomic_DNA"/>
</dbReference>
<evidence type="ECO:0000313" key="1">
    <source>
        <dbReference type="EMBL" id="VEF00663.1"/>
    </source>
</evidence>
<dbReference type="PANTHER" id="PTHR36166">
    <property type="entry name" value="CHROMOSOME 9, WHOLE GENOME SHOTGUN SEQUENCE"/>
    <property type="match status" value="1"/>
</dbReference>
<dbReference type="OrthoDB" id="191189at2"/>
<dbReference type="Proteomes" id="UP000279284">
    <property type="component" value="Chromosome"/>
</dbReference>
<dbReference type="CDD" id="cd07822">
    <property type="entry name" value="SRPBCC_4"/>
    <property type="match status" value="1"/>
</dbReference>
<dbReference type="KEGG" id="nci:NCTC10296_00970"/>
<sequence length="149" mass="16680">MKKNICTEAVINAPIETVWSILTDFAAFPQWNSFITGISGSLAEGSCLNVCIQPAGGRAMRFKPRLLVCQAPQELRWLGSLPLRGLFDGEHFFRLEALSEHTTRLVHGEDFSGILVRLMAGSLDKHTLPAFEKMNRELKQRAESFFQTA</sequence>
<dbReference type="SUPFAM" id="SSF55961">
    <property type="entry name" value="Bet v1-like"/>
    <property type="match status" value="1"/>
</dbReference>
<dbReference type="AlphaFoldDB" id="A0A448D7N0"/>
<evidence type="ECO:0000313" key="2">
    <source>
        <dbReference type="Proteomes" id="UP000279284"/>
    </source>
</evidence>
<gene>
    <name evidence="1" type="ORF">NCTC10296_00970</name>
</gene>
<dbReference type="STRING" id="493.BWD07_07155"/>
<protein>
    <submittedName>
        <fullName evidence="1">Polyketide cyclase / dehydrase and lipid transport</fullName>
    </submittedName>
</protein>
<reference evidence="1 2" key="1">
    <citation type="submission" date="2018-12" db="EMBL/GenBank/DDBJ databases">
        <authorList>
            <consortium name="Pathogen Informatics"/>
        </authorList>
    </citation>
    <scope>NUCLEOTIDE SEQUENCE [LARGE SCALE GENOMIC DNA]</scope>
    <source>
        <strain evidence="1 2">NCTC10296</strain>
    </source>
</reference>
<dbReference type="InterPro" id="IPR023393">
    <property type="entry name" value="START-like_dom_sf"/>
</dbReference>
<dbReference type="InterPro" id="IPR019587">
    <property type="entry name" value="Polyketide_cyclase/dehydratase"/>
</dbReference>
<accession>A0A448D7N0</accession>
<dbReference type="PANTHER" id="PTHR36166:SF1">
    <property type="entry name" value="SRPBCC DOMAIN-CONTAINING PROTEIN"/>
    <property type="match status" value="1"/>
</dbReference>
<keyword evidence="2" id="KW-1185">Reference proteome</keyword>
<proteinExistence type="predicted"/>
<dbReference type="RefSeq" id="WP_085416677.1">
    <property type="nucleotide sequence ID" value="NZ_CAUJPY010000011.1"/>
</dbReference>
<name>A0A448D7N0_9NEIS</name>